<evidence type="ECO:0000259" key="7">
    <source>
        <dbReference type="SMART" id="SM01266"/>
    </source>
</evidence>
<gene>
    <name evidence="8" type="ORF">BSCA_2010</name>
</gene>
<keyword evidence="4 5" id="KW-0012">Acyltransferase</keyword>
<dbReference type="STRING" id="158787.BSCA_2010"/>
<comment type="caution">
    <text evidence="8">The sequence shown here is derived from an EMBL/GenBank/DDBJ whole genome shotgun (WGS) entry which is preliminary data.</text>
</comment>
<dbReference type="RefSeq" id="WP_081893038.1">
    <property type="nucleotide sequence ID" value="NZ_CAUPKV010000015.1"/>
</dbReference>
<name>A0A087D721_9BIFI</name>
<dbReference type="InterPro" id="IPR001451">
    <property type="entry name" value="Hexapep"/>
</dbReference>
<dbReference type="EMBL" id="JGZO01000023">
    <property type="protein sequence ID" value="KFI91321.1"/>
    <property type="molecule type" value="Genomic_DNA"/>
</dbReference>
<dbReference type="Proteomes" id="UP000029033">
    <property type="component" value="Unassembled WGS sequence"/>
</dbReference>
<feature type="domain" description="Maltose/galactoside acetyltransferase" evidence="7">
    <location>
        <begin position="37"/>
        <end position="92"/>
    </location>
</feature>
<evidence type="ECO:0000256" key="5">
    <source>
        <dbReference type="RuleBase" id="RU367021"/>
    </source>
</evidence>
<comment type="similarity">
    <text evidence="1 5">Belongs to the transferase hexapeptide repeat family.</text>
</comment>
<dbReference type="CDD" id="cd03357">
    <property type="entry name" value="LbH_MAT_GAT"/>
    <property type="match status" value="1"/>
</dbReference>
<dbReference type="FunFam" id="2.160.10.10:FF:000025">
    <property type="entry name" value="Hexapeptide-repeat containing-acetyltransferase"/>
    <property type="match status" value="1"/>
</dbReference>
<evidence type="ECO:0000313" key="8">
    <source>
        <dbReference type="EMBL" id="KFI91321.1"/>
    </source>
</evidence>
<dbReference type="InterPro" id="IPR011004">
    <property type="entry name" value="Trimer_LpxA-like_sf"/>
</dbReference>
<evidence type="ECO:0000256" key="6">
    <source>
        <dbReference type="SAM" id="MobiDB-lite"/>
    </source>
</evidence>
<accession>A0A087D721</accession>
<evidence type="ECO:0000256" key="2">
    <source>
        <dbReference type="ARBA" id="ARBA00022679"/>
    </source>
</evidence>
<dbReference type="SUPFAM" id="SSF51161">
    <property type="entry name" value="Trimeric LpxA-like enzymes"/>
    <property type="match status" value="1"/>
</dbReference>
<dbReference type="PROSITE" id="PS00101">
    <property type="entry name" value="HEXAPEP_TRANSFERASES"/>
    <property type="match status" value="1"/>
</dbReference>
<feature type="region of interest" description="Disordered" evidence="6">
    <location>
        <begin position="1"/>
        <end position="22"/>
    </location>
</feature>
<sequence>MSDVTINDAGASGGQHRQTPAEYAEEHYFQNDSRTNRERMLAGDFYIGGDDPDSARISQQGYALCDEYYRATVGADPDAGRFLKRLVGSIGEDSYVKPPLFVDYGENVHIGRRTFVNMNLTALDVVDITIGDDCQIGPNVQLLTPVHPIDPVPRRDKLEAAKPIVIGDNVWLGGGVIVCPGVTIGSNSVIGAGSVVTRDIPANVVAVGNPCRVLRPIDDRD</sequence>
<dbReference type="PANTHER" id="PTHR43017">
    <property type="entry name" value="GALACTOSIDE O-ACETYLTRANSFERASE"/>
    <property type="match status" value="1"/>
</dbReference>
<dbReference type="Gene3D" id="2.160.10.10">
    <property type="entry name" value="Hexapeptide repeat proteins"/>
    <property type="match status" value="1"/>
</dbReference>
<proteinExistence type="inferred from homology"/>
<dbReference type="Pfam" id="PF00132">
    <property type="entry name" value="Hexapep"/>
    <property type="match status" value="1"/>
</dbReference>
<dbReference type="InterPro" id="IPR024688">
    <property type="entry name" value="Mac_dom"/>
</dbReference>
<keyword evidence="9" id="KW-1185">Reference proteome</keyword>
<dbReference type="GeneID" id="85165377"/>
<protein>
    <recommendedName>
        <fullName evidence="5">Acetyltransferase</fullName>
        <ecNumber evidence="5">2.3.1.-</ecNumber>
    </recommendedName>
</protein>
<dbReference type="EC" id="2.3.1.-" evidence="5"/>
<evidence type="ECO:0000256" key="4">
    <source>
        <dbReference type="ARBA" id="ARBA00023315"/>
    </source>
</evidence>
<organism evidence="8 9">
    <name type="scientific">Bifidobacterium scardovii</name>
    <dbReference type="NCBI Taxonomy" id="158787"/>
    <lineage>
        <taxon>Bacteria</taxon>
        <taxon>Bacillati</taxon>
        <taxon>Actinomycetota</taxon>
        <taxon>Actinomycetes</taxon>
        <taxon>Bifidobacteriales</taxon>
        <taxon>Bifidobacteriaceae</taxon>
        <taxon>Bifidobacterium</taxon>
    </lineage>
</organism>
<dbReference type="AlphaFoldDB" id="A0A087D721"/>
<dbReference type="SMART" id="SM01266">
    <property type="entry name" value="Mac"/>
    <property type="match status" value="1"/>
</dbReference>
<dbReference type="InterPro" id="IPR039369">
    <property type="entry name" value="LacA-like"/>
</dbReference>
<keyword evidence="2 5" id="KW-0808">Transferase</keyword>
<evidence type="ECO:0000313" key="9">
    <source>
        <dbReference type="Proteomes" id="UP000029033"/>
    </source>
</evidence>
<dbReference type="GO" id="GO:0008870">
    <property type="term" value="F:galactoside O-acetyltransferase activity"/>
    <property type="evidence" value="ECO:0007669"/>
    <property type="project" value="TreeGrafter"/>
</dbReference>
<reference evidence="8 9" key="1">
    <citation type="submission" date="2014-03" db="EMBL/GenBank/DDBJ databases">
        <title>Genomics of Bifidobacteria.</title>
        <authorList>
            <person name="Ventura M."/>
            <person name="Milani C."/>
            <person name="Lugli G.A."/>
        </authorList>
    </citation>
    <scope>NUCLEOTIDE SEQUENCE [LARGE SCALE GENOMIC DNA]</scope>
    <source>
        <strain evidence="8 9">LMG 21589</strain>
    </source>
</reference>
<evidence type="ECO:0000256" key="1">
    <source>
        <dbReference type="ARBA" id="ARBA00007274"/>
    </source>
</evidence>
<dbReference type="eggNOG" id="COG0110">
    <property type="taxonomic scope" value="Bacteria"/>
</dbReference>
<evidence type="ECO:0000256" key="3">
    <source>
        <dbReference type="ARBA" id="ARBA00022737"/>
    </source>
</evidence>
<keyword evidence="3" id="KW-0677">Repeat</keyword>
<dbReference type="PANTHER" id="PTHR43017:SF1">
    <property type="entry name" value="ACETYLTRANSFERASE YJL218W-RELATED"/>
    <property type="match status" value="1"/>
</dbReference>
<dbReference type="InterPro" id="IPR018357">
    <property type="entry name" value="Hexapep_transf_CS"/>
</dbReference>